<keyword evidence="1" id="KW-1133">Transmembrane helix</keyword>
<feature type="transmembrane region" description="Helical" evidence="1">
    <location>
        <begin position="133"/>
        <end position="166"/>
    </location>
</feature>
<dbReference type="Proteomes" id="UP000662857">
    <property type="component" value="Chromosome"/>
</dbReference>
<proteinExistence type="predicted"/>
<keyword evidence="1" id="KW-0812">Transmembrane</keyword>
<organism evidence="2 3">
    <name type="scientific">Natronosporangium hydrolyticum</name>
    <dbReference type="NCBI Taxonomy" id="2811111"/>
    <lineage>
        <taxon>Bacteria</taxon>
        <taxon>Bacillati</taxon>
        <taxon>Actinomycetota</taxon>
        <taxon>Actinomycetes</taxon>
        <taxon>Micromonosporales</taxon>
        <taxon>Micromonosporaceae</taxon>
        <taxon>Natronosporangium</taxon>
    </lineage>
</organism>
<sequence>MAVTARSADESVKRHPARLFAVPRPARATLVGVIVLGGLTAWLGLIEAPLPAAIEQGRATIPIWRLLALAAAVLPVLALASPLADLEEVATSRLRAAQRTYLAVLSLAGAAIYLGLSALAVPVSVVGMMARSWLGWLGLALLAGAVLGWRLAWTLPVTVAVVLWYWGLHGEQYRWWEFSARPIADLPSLVVSVALLSVGLVAYAATPWRRSRWRTLRAARSRRNVS</sequence>
<keyword evidence="1" id="KW-0472">Membrane</keyword>
<evidence type="ECO:0000313" key="3">
    <source>
        <dbReference type="Proteomes" id="UP000662857"/>
    </source>
</evidence>
<protein>
    <submittedName>
        <fullName evidence="2">Uncharacterized protein</fullName>
    </submittedName>
</protein>
<dbReference type="KEGG" id="nhy:JQS43_23000"/>
<evidence type="ECO:0000256" key="1">
    <source>
        <dbReference type="SAM" id="Phobius"/>
    </source>
</evidence>
<feature type="transmembrane region" description="Helical" evidence="1">
    <location>
        <begin position="62"/>
        <end position="81"/>
    </location>
</feature>
<feature type="transmembrane region" description="Helical" evidence="1">
    <location>
        <begin position="101"/>
        <end position="121"/>
    </location>
</feature>
<feature type="transmembrane region" description="Helical" evidence="1">
    <location>
        <begin position="186"/>
        <end position="205"/>
    </location>
</feature>
<feature type="transmembrane region" description="Helical" evidence="1">
    <location>
        <begin position="28"/>
        <end position="50"/>
    </location>
</feature>
<evidence type="ECO:0000313" key="2">
    <source>
        <dbReference type="EMBL" id="QSB14331.1"/>
    </source>
</evidence>
<name>A0A895YAD3_9ACTN</name>
<dbReference type="EMBL" id="CP070499">
    <property type="protein sequence ID" value="QSB14331.1"/>
    <property type="molecule type" value="Genomic_DNA"/>
</dbReference>
<gene>
    <name evidence="2" type="ORF">JQS43_23000</name>
</gene>
<reference evidence="2" key="1">
    <citation type="submission" date="2021-02" db="EMBL/GenBank/DDBJ databases">
        <title>Natrosporangium hydrolyticum gen. nov., sp. nov, a haloalkaliphilic actinobacterium from a soda solonchak soil.</title>
        <authorList>
            <person name="Sorokin D.Y."/>
            <person name="Khijniak T.V."/>
            <person name="Zakharycheva A.P."/>
            <person name="Boueva O.V."/>
            <person name="Ariskina E.V."/>
            <person name="Hahnke R.L."/>
            <person name="Bunk B."/>
            <person name="Sproer C."/>
            <person name="Schumann P."/>
            <person name="Evtushenko L.I."/>
            <person name="Kublanov I.V."/>
        </authorList>
    </citation>
    <scope>NUCLEOTIDE SEQUENCE</scope>
    <source>
        <strain evidence="2">DSM 106523</strain>
    </source>
</reference>
<keyword evidence="3" id="KW-1185">Reference proteome</keyword>
<accession>A0A895YAD3</accession>
<dbReference type="AlphaFoldDB" id="A0A895YAD3"/>